<keyword evidence="4 12" id="KW-0812">Transmembrane</keyword>
<feature type="region of interest" description="Disordered" evidence="11">
    <location>
        <begin position="518"/>
        <end position="594"/>
    </location>
</feature>
<evidence type="ECO:0000256" key="2">
    <source>
        <dbReference type="ARBA" id="ARBA00004167"/>
    </source>
</evidence>
<feature type="compositionally biased region" description="Acidic residues" evidence="11">
    <location>
        <begin position="676"/>
        <end position="687"/>
    </location>
</feature>
<dbReference type="SUPFAM" id="SSF57850">
    <property type="entry name" value="RING/U-box"/>
    <property type="match status" value="1"/>
</dbReference>
<organism evidence="15 16">
    <name type="scientific">Fusarium longipes</name>
    <dbReference type="NCBI Taxonomy" id="694270"/>
    <lineage>
        <taxon>Eukaryota</taxon>
        <taxon>Fungi</taxon>
        <taxon>Dikarya</taxon>
        <taxon>Ascomycota</taxon>
        <taxon>Pezizomycotina</taxon>
        <taxon>Sordariomycetes</taxon>
        <taxon>Hypocreomycetidae</taxon>
        <taxon>Hypocreales</taxon>
        <taxon>Nectriaceae</taxon>
        <taxon>Fusarium</taxon>
    </lineage>
</organism>
<keyword evidence="9 12" id="KW-0472">Membrane</keyword>
<evidence type="ECO:0000256" key="12">
    <source>
        <dbReference type="SAM" id="Phobius"/>
    </source>
</evidence>
<evidence type="ECO:0000256" key="1">
    <source>
        <dbReference type="ARBA" id="ARBA00000900"/>
    </source>
</evidence>
<dbReference type="GO" id="GO:0016020">
    <property type="term" value="C:membrane"/>
    <property type="evidence" value="ECO:0007669"/>
    <property type="project" value="UniProtKB-SubCell"/>
</dbReference>
<keyword evidence="8 12" id="KW-1133">Transmembrane helix</keyword>
<dbReference type="InterPro" id="IPR051653">
    <property type="entry name" value="E3_ligase_sorting_rcpt"/>
</dbReference>
<evidence type="ECO:0000256" key="11">
    <source>
        <dbReference type="SAM" id="MobiDB-lite"/>
    </source>
</evidence>
<dbReference type="OrthoDB" id="5357315at2759"/>
<feature type="compositionally biased region" description="Pro residues" evidence="11">
    <location>
        <begin position="523"/>
        <end position="539"/>
    </location>
</feature>
<dbReference type="PROSITE" id="PS50089">
    <property type="entry name" value="ZF_RING_2"/>
    <property type="match status" value="1"/>
</dbReference>
<dbReference type="InterPro" id="IPR046450">
    <property type="entry name" value="PA_dom_sf"/>
</dbReference>
<dbReference type="PANTHER" id="PTHR47168">
    <property type="entry name" value="RING ZINC FINGER DOMAIN SUPERFAMILY PROTEIN-RELATED"/>
    <property type="match status" value="1"/>
</dbReference>
<feature type="compositionally biased region" description="Basic and acidic residues" evidence="11">
    <location>
        <begin position="54"/>
        <end position="71"/>
    </location>
</feature>
<dbReference type="Pfam" id="PF13639">
    <property type="entry name" value="zf-RING_2"/>
    <property type="match status" value="1"/>
</dbReference>
<comment type="catalytic activity">
    <reaction evidence="1">
        <text>S-ubiquitinyl-[E2 ubiquitin-conjugating enzyme]-L-cysteine + [acceptor protein]-L-lysine = [E2 ubiquitin-conjugating enzyme]-L-cysteine + N(6)-ubiquitinyl-[acceptor protein]-L-lysine.</text>
        <dbReference type="EC" id="2.3.2.27"/>
    </reaction>
</comment>
<dbReference type="SMART" id="SM00184">
    <property type="entry name" value="RING"/>
    <property type="match status" value="1"/>
</dbReference>
<dbReference type="SMART" id="SM00744">
    <property type="entry name" value="RINGv"/>
    <property type="match status" value="1"/>
</dbReference>
<dbReference type="FunFam" id="3.30.40.10:FF:000364">
    <property type="entry name" value="Protease-associated PA domain protein"/>
    <property type="match status" value="1"/>
</dbReference>
<dbReference type="Gene3D" id="3.50.30.30">
    <property type="match status" value="1"/>
</dbReference>
<feature type="compositionally biased region" description="Polar residues" evidence="11">
    <location>
        <begin position="329"/>
        <end position="341"/>
    </location>
</feature>
<evidence type="ECO:0000256" key="13">
    <source>
        <dbReference type="SAM" id="SignalP"/>
    </source>
</evidence>
<keyword evidence="16" id="KW-1185">Reference proteome</keyword>
<evidence type="ECO:0000256" key="3">
    <source>
        <dbReference type="ARBA" id="ARBA00012483"/>
    </source>
</evidence>
<gene>
    <name evidence="15" type="ORF">FLONG3_3974</name>
</gene>
<feature type="signal peptide" evidence="13">
    <location>
        <begin position="1"/>
        <end position="23"/>
    </location>
</feature>
<dbReference type="GO" id="GO:0061630">
    <property type="term" value="F:ubiquitin protein ligase activity"/>
    <property type="evidence" value="ECO:0007669"/>
    <property type="project" value="UniProtKB-EC"/>
</dbReference>
<feature type="domain" description="RING-type" evidence="14">
    <location>
        <begin position="609"/>
        <end position="652"/>
    </location>
</feature>
<evidence type="ECO:0000313" key="16">
    <source>
        <dbReference type="Proteomes" id="UP000266234"/>
    </source>
</evidence>
<keyword evidence="6 10" id="KW-0863">Zinc-finger</keyword>
<name>A0A395T101_9HYPO</name>
<dbReference type="AlphaFoldDB" id="A0A395T101"/>
<comment type="subcellular location">
    <subcellularLocation>
        <location evidence="2">Membrane</location>
        <topology evidence="2">Single-pass membrane protein</topology>
    </subcellularLocation>
</comment>
<dbReference type="PANTHER" id="PTHR47168:SF1">
    <property type="entry name" value="OS02G0798600 PROTEIN"/>
    <property type="match status" value="1"/>
</dbReference>
<evidence type="ECO:0000256" key="5">
    <source>
        <dbReference type="ARBA" id="ARBA00022723"/>
    </source>
</evidence>
<sequence length="743" mass="81511">MRPPRVFVLIIFVAVSLLLFCRAISSSLRSAYADYPAGRNFKTKTTTAHPRPSGSHDDHDEDNKDSSEKSPKSVWNSMYYNTPFSLFPPNAAISLTDDNSTSFAARPAAFGPKLAIRGLSGQLWVGSGFAEDALIHGTGELGCSDVPGWNERTEAIALHKALRAAVPSVVGSKLGSSARAKRGRVVIPNAGNGHTTSSHVSATHDDSEIDGKVALIMRGGCGFLDKVMWAQRRGALAVIVGDNQKGGPLIQMFAHGPEVDNVTIPSVFTARTTAQLLSALTQPGSFIEDTLDNQGNPVLRVQRGPKSKKHRKDAVKSTITASTHDRRSAGTTQPKNRSAKPTSRKRKTALRYSRKMINRKSKAVRESAKDIRSPFLSEDDYDDLTREDTSRKFKPVLPPKASLRDTEDDGFEPDEEEILVEFLTEDEENAVDFTVDQSSESHEDPNEVDDDAHDGLWVTITPTSNASPFFDTLLVLVISPLVTLTVVYALLILRARIRRRRWRAPKSVVERLPVRTFHTVAPSPTPTPRTSSPPAPTPTTPLLQESPSRARPRSRGSFGAPEDGTRSTPNEAIPAPSNATKSKAKSEREKGSGGFSAEWKKYMGRQVECVVCLEEYVDGVSQVMSLPCGHEFHVECITPWLTTRRRTCPICKGDVVRSLAHGSSSGPHYEPYRDDASDDEDDDEETVAEGSGTRADDPESDLEQGSHSSDPRSSRWNRRDGWLSIFSSGFTRDRSPSPEDRSR</sequence>
<dbReference type="CDD" id="cd04813">
    <property type="entry name" value="PA_1"/>
    <property type="match status" value="1"/>
</dbReference>
<dbReference type="InterPro" id="IPR003137">
    <property type="entry name" value="PA_domain"/>
</dbReference>
<evidence type="ECO:0000313" key="15">
    <source>
        <dbReference type="EMBL" id="RGP77905.1"/>
    </source>
</evidence>
<feature type="region of interest" description="Disordered" evidence="11">
    <location>
        <begin position="659"/>
        <end position="717"/>
    </location>
</feature>
<reference evidence="15 16" key="1">
    <citation type="journal article" date="2018" name="PLoS Pathog.">
        <title>Evolution of structural diversity of trichothecenes, a family of toxins produced by plant pathogenic and entomopathogenic fungi.</title>
        <authorList>
            <person name="Proctor R.H."/>
            <person name="McCormick S.P."/>
            <person name="Kim H.S."/>
            <person name="Cardoza R.E."/>
            <person name="Stanley A.M."/>
            <person name="Lindo L."/>
            <person name="Kelly A."/>
            <person name="Brown D.W."/>
            <person name="Lee T."/>
            <person name="Vaughan M.M."/>
            <person name="Alexander N.J."/>
            <person name="Busman M."/>
            <person name="Gutierrez S."/>
        </authorList>
    </citation>
    <scope>NUCLEOTIDE SEQUENCE [LARGE SCALE GENOMIC DNA]</scope>
    <source>
        <strain evidence="15 16">NRRL 20695</strain>
    </source>
</reference>
<evidence type="ECO:0000256" key="10">
    <source>
        <dbReference type="PROSITE-ProRule" id="PRU00175"/>
    </source>
</evidence>
<keyword evidence="5" id="KW-0479">Metal-binding</keyword>
<dbReference type="Proteomes" id="UP000266234">
    <property type="component" value="Unassembled WGS sequence"/>
</dbReference>
<feature type="compositionally biased region" description="Basic residues" evidence="11">
    <location>
        <begin position="303"/>
        <end position="313"/>
    </location>
</feature>
<evidence type="ECO:0000256" key="9">
    <source>
        <dbReference type="ARBA" id="ARBA00023136"/>
    </source>
</evidence>
<accession>A0A395T101</accession>
<dbReference type="EMBL" id="PXOG01000082">
    <property type="protein sequence ID" value="RGP77905.1"/>
    <property type="molecule type" value="Genomic_DNA"/>
</dbReference>
<feature type="region of interest" description="Disordered" evidence="11">
    <location>
        <begin position="288"/>
        <end position="369"/>
    </location>
</feature>
<dbReference type="CDD" id="cd16454">
    <property type="entry name" value="RING-H2_PA-TM-RING"/>
    <property type="match status" value="1"/>
</dbReference>
<feature type="transmembrane region" description="Helical" evidence="12">
    <location>
        <begin position="473"/>
        <end position="493"/>
    </location>
</feature>
<dbReference type="SUPFAM" id="SSF52025">
    <property type="entry name" value="PA domain"/>
    <property type="match status" value="1"/>
</dbReference>
<dbReference type="EC" id="2.3.2.27" evidence="3"/>
<protein>
    <recommendedName>
        <fullName evidence="3">RING-type E3 ubiquitin transferase</fullName>
        <ecNumber evidence="3">2.3.2.27</ecNumber>
    </recommendedName>
</protein>
<evidence type="ECO:0000256" key="6">
    <source>
        <dbReference type="ARBA" id="ARBA00022771"/>
    </source>
</evidence>
<comment type="caution">
    <text evidence="15">The sequence shown here is derived from an EMBL/GenBank/DDBJ whole genome shotgun (WGS) entry which is preliminary data.</text>
</comment>
<keyword evidence="13" id="KW-0732">Signal</keyword>
<evidence type="ECO:0000259" key="14">
    <source>
        <dbReference type="PROSITE" id="PS50089"/>
    </source>
</evidence>
<keyword evidence="7" id="KW-0862">Zinc</keyword>
<dbReference type="InterPro" id="IPR001841">
    <property type="entry name" value="Znf_RING"/>
</dbReference>
<dbReference type="InterPro" id="IPR013083">
    <property type="entry name" value="Znf_RING/FYVE/PHD"/>
</dbReference>
<dbReference type="STRING" id="694270.A0A395T101"/>
<evidence type="ECO:0000256" key="8">
    <source>
        <dbReference type="ARBA" id="ARBA00022989"/>
    </source>
</evidence>
<dbReference type="Pfam" id="PF02225">
    <property type="entry name" value="PA"/>
    <property type="match status" value="1"/>
</dbReference>
<feature type="chain" id="PRO_5017349613" description="RING-type E3 ubiquitin transferase" evidence="13">
    <location>
        <begin position="24"/>
        <end position="743"/>
    </location>
</feature>
<evidence type="ECO:0000256" key="7">
    <source>
        <dbReference type="ARBA" id="ARBA00022833"/>
    </source>
</evidence>
<dbReference type="Gene3D" id="3.30.40.10">
    <property type="entry name" value="Zinc/RING finger domain, C3HC4 (zinc finger)"/>
    <property type="match status" value="1"/>
</dbReference>
<evidence type="ECO:0000256" key="4">
    <source>
        <dbReference type="ARBA" id="ARBA00022692"/>
    </source>
</evidence>
<proteinExistence type="predicted"/>
<dbReference type="InterPro" id="IPR011016">
    <property type="entry name" value="Znf_RING-CH"/>
</dbReference>
<feature type="compositionally biased region" description="Basic residues" evidence="11">
    <location>
        <begin position="342"/>
        <end position="362"/>
    </location>
</feature>
<feature type="region of interest" description="Disordered" evidence="11">
    <location>
        <begin position="42"/>
        <end position="72"/>
    </location>
</feature>
<dbReference type="GO" id="GO:0008270">
    <property type="term" value="F:zinc ion binding"/>
    <property type="evidence" value="ECO:0007669"/>
    <property type="project" value="UniProtKB-KW"/>
</dbReference>